<feature type="compositionally biased region" description="Pro residues" evidence="1">
    <location>
        <begin position="319"/>
        <end position="334"/>
    </location>
</feature>
<feature type="region of interest" description="Disordered" evidence="1">
    <location>
        <begin position="316"/>
        <end position="383"/>
    </location>
</feature>
<organism evidence="2 3">
    <name type="scientific">Candidatus Ozemobacter sibiricus</name>
    <dbReference type="NCBI Taxonomy" id="2268124"/>
    <lineage>
        <taxon>Bacteria</taxon>
        <taxon>Candidatus Ozemobacteria</taxon>
        <taxon>Candidatus Ozemobacterales</taxon>
        <taxon>Candidatus Ozemobacteraceae</taxon>
        <taxon>Candidatus Ozemobacter</taxon>
    </lineage>
</organism>
<dbReference type="EMBL" id="QOQW01000019">
    <property type="protein sequence ID" value="RCK78740.1"/>
    <property type="molecule type" value="Genomic_DNA"/>
</dbReference>
<evidence type="ECO:0000313" key="3">
    <source>
        <dbReference type="Proteomes" id="UP000252355"/>
    </source>
</evidence>
<dbReference type="Proteomes" id="UP000252355">
    <property type="component" value="Unassembled WGS sequence"/>
</dbReference>
<accession>A0A367ZL18</accession>
<protein>
    <submittedName>
        <fullName evidence="2">Uncharacterized protein</fullName>
    </submittedName>
</protein>
<dbReference type="AlphaFoldDB" id="A0A367ZL18"/>
<gene>
    <name evidence="2" type="ORF">OZSIB_1093</name>
</gene>
<feature type="compositionally biased region" description="Low complexity" evidence="1">
    <location>
        <begin position="350"/>
        <end position="360"/>
    </location>
</feature>
<name>A0A367ZL18_9BACT</name>
<proteinExistence type="predicted"/>
<comment type="caution">
    <text evidence="2">The sequence shown here is derived from an EMBL/GenBank/DDBJ whole genome shotgun (WGS) entry which is preliminary data.</text>
</comment>
<evidence type="ECO:0000256" key="1">
    <source>
        <dbReference type="SAM" id="MobiDB-lite"/>
    </source>
</evidence>
<feature type="compositionally biased region" description="Low complexity" evidence="1">
    <location>
        <begin position="367"/>
        <end position="382"/>
    </location>
</feature>
<reference evidence="2 3" key="1">
    <citation type="submission" date="2018-05" db="EMBL/GenBank/DDBJ databases">
        <title>A metagenomic window into the 2 km-deep terrestrial subsurface aquifer revealed taxonomically and functionally diverse microbial community comprising novel uncultured bacterial lineages.</title>
        <authorList>
            <person name="Kadnikov V.V."/>
            <person name="Mardanov A.V."/>
            <person name="Beletsky A.V."/>
            <person name="Banks D."/>
            <person name="Pimenov N.V."/>
            <person name="Frank Y.A."/>
            <person name="Karnachuk O.V."/>
            <person name="Ravin N.V."/>
        </authorList>
    </citation>
    <scope>NUCLEOTIDE SEQUENCE [LARGE SCALE GENOMIC DNA]</scope>
    <source>
        <strain evidence="2">BY5</strain>
    </source>
</reference>
<sequence>MSHASEGRSRRRGRAVLAATVLVVIALLGIRPLLMIGGWTARPADWHSPSRLAEQMAKLALQEVLAQALLEMAAPSPAWERWLASAAEPLPFSLGVPASLHLARHHLAGWFTPQLAAQARLLRTPDHRLAHLLLQTSCHLAAPDGASIAGQATATLLVGLEITPLLGPDLPPAGCALLVRQAGQECLDTGGLSLHPPQARLRVRQGDLPPERRGLIRLEAGFEPGAAISTAAFFLDAPPSLARHLPGATPTELHRTGVDDCLILLPDLAELLETHGIPARQALSGLTGLFTRQTLPLSGPSAPLASPAFDLARALLLGPPSPRTGPPSPLPGPEPAAWSFAPPSPPPGGAPFSPGRRSSGPPSPQVAALEGPAPELPAHPGLDPWADLTGARADLERLCQPALPIRYLELTAFQLSVERFPAPIQAALVPYAGPWLCLDAMTGLRAPPPLPRFTDRLLLWLSRQRPSLPLPLTSLTISPFGTATTAPSLRWPGDWGDKVPTAAAAHLVLGGPGSAPELTWHGVQGISGALTLGNPHQEIRYRGTGLLVAAGPISIKGIVRKADPEALLLLVSQSGVIEIDAPRVEAGLIALTPRGTGCVRLLRPTLIHGAIAVDRLGTAEWATGTHVLAFDPAFAPDRIRHLIARRRDLDSPLLSAGEQP</sequence>
<evidence type="ECO:0000313" key="2">
    <source>
        <dbReference type="EMBL" id="RCK78740.1"/>
    </source>
</evidence>